<reference evidence="7" key="2">
    <citation type="journal article" date="2017" name="Nat. Plants">
        <title>The Aegilops tauschii genome reveals multiple impacts of transposons.</title>
        <authorList>
            <person name="Zhao G."/>
            <person name="Zou C."/>
            <person name="Li K."/>
            <person name="Wang K."/>
            <person name="Li T."/>
            <person name="Gao L."/>
            <person name="Zhang X."/>
            <person name="Wang H."/>
            <person name="Yang Z."/>
            <person name="Liu X."/>
            <person name="Jiang W."/>
            <person name="Mao L."/>
            <person name="Kong X."/>
            <person name="Jiao Y."/>
            <person name="Jia J."/>
        </authorList>
    </citation>
    <scope>NUCLEOTIDE SEQUENCE [LARGE SCALE GENOMIC DNA]</scope>
    <source>
        <strain evidence="7">cv. AL8/78</strain>
    </source>
</reference>
<reference evidence="6" key="5">
    <citation type="journal article" date="2021" name="G3 (Bethesda)">
        <title>Aegilops tauschii genome assembly Aet v5.0 features greater sequence contiguity and improved annotation.</title>
        <authorList>
            <person name="Wang L."/>
            <person name="Zhu T."/>
            <person name="Rodriguez J.C."/>
            <person name="Deal K.R."/>
            <person name="Dubcovsky J."/>
            <person name="McGuire P.E."/>
            <person name="Lux T."/>
            <person name="Spannagl M."/>
            <person name="Mayer K.F.X."/>
            <person name="Baldrich P."/>
            <person name="Meyers B.C."/>
            <person name="Huo N."/>
            <person name="Gu Y.Q."/>
            <person name="Zhou H."/>
            <person name="Devos K.M."/>
            <person name="Bennetzen J.L."/>
            <person name="Unver T."/>
            <person name="Budak H."/>
            <person name="Gulick P.J."/>
            <person name="Galiba G."/>
            <person name="Kalapos B."/>
            <person name="Nelson D.R."/>
            <person name="Li P."/>
            <person name="You F.M."/>
            <person name="Luo M.C."/>
            <person name="Dvorak J."/>
        </authorList>
    </citation>
    <scope>NUCLEOTIDE SEQUENCE [LARGE SCALE GENOMIC DNA]</scope>
    <source>
        <strain evidence="6">cv. AL8/78</strain>
    </source>
</reference>
<protein>
    <recommendedName>
        <fullName evidence="8">SKP1 component POZ domain-containing protein</fullName>
    </recommendedName>
</protein>
<dbReference type="SUPFAM" id="SSF54695">
    <property type="entry name" value="POZ domain"/>
    <property type="match status" value="1"/>
</dbReference>
<dbReference type="Pfam" id="PF01466">
    <property type="entry name" value="Skp1"/>
    <property type="match status" value="1"/>
</dbReference>
<dbReference type="SMART" id="SM00512">
    <property type="entry name" value="Skp1"/>
    <property type="match status" value="1"/>
</dbReference>
<reference evidence="7" key="1">
    <citation type="journal article" date="2014" name="Science">
        <title>Ancient hybridizations among the ancestral genomes of bread wheat.</title>
        <authorList>
            <consortium name="International Wheat Genome Sequencing Consortium,"/>
            <person name="Marcussen T."/>
            <person name="Sandve S.R."/>
            <person name="Heier L."/>
            <person name="Spannagl M."/>
            <person name="Pfeifer M."/>
            <person name="Jakobsen K.S."/>
            <person name="Wulff B.B."/>
            <person name="Steuernagel B."/>
            <person name="Mayer K.F."/>
            <person name="Olsen O.A."/>
        </authorList>
    </citation>
    <scope>NUCLEOTIDE SEQUENCE [LARGE SCALE GENOMIC DNA]</scope>
    <source>
        <strain evidence="7">cv. AL8/78</strain>
    </source>
</reference>
<evidence type="ECO:0000259" key="3">
    <source>
        <dbReference type="Pfam" id="PF01466"/>
    </source>
</evidence>
<evidence type="ECO:0000313" key="7">
    <source>
        <dbReference type="Proteomes" id="UP000015105"/>
    </source>
</evidence>
<dbReference type="AlphaFoldDB" id="A0A453G6C8"/>
<evidence type="ECO:0000259" key="4">
    <source>
        <dbReference type="Pfam" id="PF03931"/>
    </source>
</evidence>
<dbReference type="GO" id="GO:0006511">
    <property type="term" value="P:ubiquitin-dependent protein catabolic process"/>
    <property type="evidence" value="ECO:0007669"/>
    <property type="project" value="InterPro"/>
</dbReference>
<organism evidence="6 7">
    <name type="scientific">Aegilops tauschii subsp. strangulata</name>
    <name type="common">Goatgrass</name>
    <dbReference type="NCBI Taxonomy" id="200361"/>
    <lineage>
        <taxon>Eukaryota</taxon>
        <taxon>Viridiplantae</taxon>
        <taxon>Streptophyta</taxon>
        <taxon>Embryophyta</taxon>
        <taxon>Tracheophyta</taxon>
        <taxon>Spermatophyta</taxon>
        <taxon>Magnoliopsida</taxon>
        <taxon>Liliopsida</taxon>
        <taxon>Poales</taxon>
        <taxon>Poaceae</taxon>
        <taxon>BOP clade</taxon>
        <taxon>Pooideae</taxon>
        <taxon>Triticodae</taxon>
        <taxon>Triticeae</taxon>
        <taxon>Triticinae</taxon>
        <taxon>Aegilops</taxon>
    </lineage>
</organism>
<proteinExistence type="inferred from homology"/>
<feature type="domain" description="DUF6598" evidence="5">
    <location>
        <begin position="247"/>
        <end position="487"/>
    </location>
</feature>
<evidence type="ECO:0000256" key="1">
    <source>
        <dbReference type="ARBA" id="ARBA00004906"/>
    </source>
</evidence>
<dbReference type="PANTHER" id="PTHR33065:SF207">
    <property type="entry name" value="DUF6598 DOMAIN-CONTAINING PROTEIN"/>
    <property type="match status" value="1"/>
</dbReference>
<dbReference type="InterPro" id="IPR001232">
    <property type="entry name" value="SKP1-like"/>
</dbReference>
<name>A0A453G6C8_AEGTS</name>
<sequence length="510" mass="56553">QLDRSHWIARTMGKVGRKVAARAAEGKASTMAEEEGLVVLRSQDGMDFLVPAEEARLSMFVHRRIELDRDNHMVPADGDETKYTPILLRSIRGDVLSKVLEYCRKHASGDDDPAWDANFASLLDQETLCDLILAAHSLCNPGLLALTCQAVANMVKGKSVDETYKLFNLGQGRALTREQNALKARHVVRCQEFTAYDPKRRDLICTRLSHDYYNIAFFDHDQESRIARGPPLGSIAGSILDWGVRSSLNIILLKVSESEVGYPFSVFGTVIARDEVDYKCLYLFRREKKDAQIIKSMDDMLILTDPPRGLVLLDEVFFEIDLKIERDGGATMDFSKGVISLIRARLPVDRQTMTVNLCSWLSSVDVLCEHVEQPVEATVGITSLKGPCNLGGVCVWADGNYEERIILYSSDSCLAVGGPVPLARRVVAVPMGKKLVIRLRGLTDESDYVAGLTKEGEEGEDVVITMGPSDEGSCVCSMGWGEVQVQVAWTGILKREEYKMDVVGDVSLLR</sequence>
<evidence type="ECO:0000256" key="2">
    <source>
        <dbReference type="ARBA" id="ARBA00009993"/>
    </source>
</evidence>
<dbReference type="Proteomes" id="UP000015105">
    <property type="component" value="Chromosome 3D"/>
</dbReference>
<dbReference type="InterPro" id="IPR016072">
    <property type="entry name" value="Skp1_comp_dimer"/>
</dbReference>
<dbReference type="Pfam" id="PF03931">
    <property type="entry name" value="Skp1_POZ"/>
    <property type="match status" value="1"/>
</dbReference>
<dbReference type="STRING" id="200361.A0A453G6C8"/>
<accession>A0A453G6C8</accession>
<feature type="domain" description="SKP1 component POZ" evidence="4">
    <location>
        <begin position="38"/>
        <end position="107"/>
    </location>
</feature>
<feature type="domain" description="SKP1 component dimerisation" evidence="3">
    <location>
        <begin position="141"/>
        <end position="169"/>
    </location>
</feature>
<dbReference type="Gene3D" id="3.30.710.10">
    <property type="entry name" value="Potassium Channel Kv1.1, Chain A"/>
    <property type="match status" value="1"/>
</dbReference>
<dbReference type="PANTHER" id="PTHR33065">
    <property type="entry name" value="OS07G0486400 PROTEIN"/>
    <property type="match status" value="1"/>
</dbReference>
<evidence type="ECO:0008006" key="8">
    <source>
        <dbReference type="Google" id="ProtNLM"/>
    </source>
</evidence>
<dbReference type="EnsemblPlants" id="AET3Gv20900300.1">
    <property type="protein sequence ID" value="AET3Gv20900300.1"/>
    <property type="gene ID" value="AET3Gv20900300"/>
</dbReference>
<comment type="pathway">
    <text evidence="1">Protein modification; protein ubiquitination.</text>
</comment>
<dbReference type="GO" id="GO:0009867">
    <property type="term" value="P:jasmonic acid mediated signaling pathway"/>
    <property type="evidence" value="ECO:0007669"/>
    <property type="project" value="UniProtKB-ARBA"/>
</dbReference>
<reference evidence="6" key="4">
    <citation type="submission" date="2019-03" db="UniProtKB">
        <authorList>
            <consortium name="EnsemblPlants"/>
        </authorList>
    </citation>
    <scope>IDENTIFICATION</scope>
</reference>
<evidence type="ECO:0000259" key="5">
    <source>
        <dbReference type="Pfam" id="PF20241"/>
    </source>
</evidence>
<reference evidence="6" key="3">
    <citation type="journal article" date="2017" name="Nature">
        <title>Genome sequence of the progenitor of the wheat D genome Aegilops tauschii.</title>
        <authorList>
            <person name="Luo M.C."/>
            <person name="Gu Y.Q."/>
            <person name="Puiu D."/>
            <person name="Wang H."/>
            <person name="Twardziok S.O."/>
            <person name="Deal K.R."/>
            <person name="Huo N."/>
            <person name="Zhu T."/>
            <person name="Wang L."/>
            <person name="Wang Y."/>
            <person name="McGuire P.E."/>
            <person name="Liu S."/>
            <person name="Long H."/>
            <person name="Ramasamy R.K."/>
            <person name="Rodriguez J.C."/>
            <person name="Van S.L."/>
            <person name="Yuan L."/>
            <person name="Wang Z."/>
            <person name="Xia Z."/>
            <person name="Xiao L."/>
            <person name="Anderson O.D."/>
            <person name="Ouyang S."/>
            <person name="Liang Y."/>
            <person name="Zimin A.V."/>
            <person name="Pertea G."/>
            <person name="Qi P."/>
            <person name="Bennetzen J.L."/>
            <person name="Dai X."/>
            <person name="Dawson M.W."/>
            <person name="Muller H.G."/>
            <person name="Kugler K."/>
            <person name="Rivarola-Duarte L."/>
            <person name="Spannagl M."/>
            <person name="Mayer K.F.X."/>
            <person name="Lu F.H."/>
            <person name="Bevan M.W."/>
            <person name="Leroy P."/>
            <person name="Li P."/>
            <person name="You F.M."/>
            <person name="Sun Q."/>
            <person name="Liu Z."/>
            <person name="Lyons E."/>
            <person name="Wicker T."/>
            <person name="Salzberg S.L."/>
            <person name="Devos K.M."/>
            <person name="Dvorak J."/>
        </authorList>
    </citation>
    <scope>NUCLEOTIDE SEQUENCE [LARGE SCALE GENOMIC DNA]</scope>
    <source>
        <strain evidence="6">cv. AL8/78</strain>
    </source>
</reference>
<dbReference type="InterPro" id="IPR011333">
    <property type="entry name" value="SKP1/BTB/POZ_sf"/>
</dbReference>
<evidence type="ECO:0000313" key="6">
    <source>
        <dbReference type="EnsemblPlants" id="AET3Gv20900300.1"/>
    </source>
</evidence>
<dbReference type="InterPro" id="IPR016073">
    <property type="entry name" value="Skp1_comp_POZ"/>
</dbReference>
<dbReference type="InterPro" id="IPR046533">
    <property type="entry name" value="DUF6598"/>
</dbReference>
<dbReference type="Gramene" id="AET3Gv20900300.1">
    <property type="protein sequence ID" value="AET3Gv20900300.1"/>
    <property type="gene ID" value="AET3Gv20900300"/>
</dbReference>
<comment type="similarity">
    <text evidence="2">Belongs to the SKP1 family.</text>
</comment>
<dbReference type="Pfam" id="PF20241">
    <property type="entry name" value="DUF6598"/>
    <property type="match status" value="1"/>
</dbReference>
<dbReference type="InterPro" id="IPR036296">
    <property type="entry name" value="SKP1-like_dim_sf"/>
</dbReference>
<dbReference type="SUPFAM" id="SSF81382">
    <property type="entry name" value="Skp1 dimerisation domain-like"/>
    <property type="match status" value="1"/>
</dbReference>
<keyword evidence="7" id="KW-1185">Reference proteome</keyword>